<keyword evidence="14" id="KW-0969">Cilium</keyword>
<comment type="similarity">
    <text evidence="3">Belongs to the FliG family.</text>
</comment>
<dbReference type="InterPro" id="IPR011002">
    <property type="entry name" value="FliG_a-hlx"/>
</dbReference>
<dbReference type="Pfam" id="PF01706">
    <property type="entry name" value="FliG_C"/>
    <property type="match status" value="1"/>
</dbReference>
<dbReference type="PANTHER" id="PTHR30534">
    <property type="entry name" value="FLAGELLAR MOTOR SWITCH PROTEIN FLIG"/>
    <property type="match status" value="1"/>
</dbReference>
<dbReference type="SUPFAM" id="SSF48029">
    <property type="entry name" value="FliG"/>
    <property type="match status" value="2"/>
</dbReference>
<dbReference type="InterPro" id="IPR000090">
    <property type="entry name" value="Flg_Motor_Flig"/>
</dbReference>
<evidence type="ECO:0000256" key="8">
    <source>
        <dbReference type="ARBA" id="ARBA00023136"/>
    </source>
</evidence>
<evidence type="ECO:0000259" key="11">
    <source>
        <dbReference type="Pfam" id="PF01706"/>
    </source>
</evidence>
<keyword evidence="15" id="KW-1185">Reference proteome</keyword>
<evidence type="ECO:0000259" key="12">
    <source>
        <dbReference type="Pfam" id="PF14841"/>
    </source>
</evidence>
<evidence type="ECO:0000256" key="5">
    <source>
        <dbReference type="ARBA" id="ARBA00022475"/>
    </source>
</evidence>
<organism evidence="14 15">
    <name type="scientific">Shewanella corallii</name>
    <dbReference type="NCBI Taxonomy" id="560080"/>
    <lineage>
        <taxon>Bacteria</taxon>
        <taxon>Pseudomonadati</taxon>
        <taxon>Pseudomonadota</taxon>
        <taxon>Gammaproteobacteria</taxon>
        <taxon>Alteromonadales</taxon>
        <taxon>Shewanellaceae</taxon>
        <taxon>Shewanella</taxon>
    </lineage>
</organism>
<evidence type="ECO:0000256" key="7">
    <source>
        <dbReference type="ARBA" id="ARBA00022779"/>
    </source>
</evidence>
<dbReference type="PRINTS" id="PR00954">
    <property type="entry name" value="FLGMOTORFLIG"/>
</dbReference>
<dbReference type="InterPro" id="IPR023087">
    <property type="entry name" value="Flg_Motor_Flig_C"/>
</dbReference>
<keyword evidence="6" id="KW-0145">Chemotaxis</keyword>
<dbReference type="Pfam" id="PF14841">
    <property type="entry name" value="FliG_M"/>
    <property type="match status" value="1"/>
</dbReference>
<keyword evidence="5" id="KW-1003">Cell membrane</keyword>
<proteinExistence type="inferred from homology"/>
<feature type="domain" description="Flagellar motor switch protein FliG middle" evidence="12">
    <location>
        <begin position="113"/>
        <end position="182"/>
    </location>
</feature>
<comment type="function">
    <text evidence="10">FliG is one of three proteins (FliG, FliN, FliM) that forms the rotor-mounted switch complex (C ring), located at the base of the basal body. This complex interacts with the CheY and CheZ chemotaxis proteins, in addition to contacting components of the motor that determine the direction of flagellar rotation.</text>
</comment>
<feature type="domain" description="Flagellar motor switch protein FliG N-terminal" evidence="13">
    <location>
        <begin position="2"/>
        <end position="96"/>
    </location>
</feature>
<evidence type="ECO:0000259" key="13">
    <source>
        <dbReference type="Pfam" id="PF14842"/>
    </source>
</evidence>
<protein>
    <recommendedName>
        <fullName evidence="4">Flagellar motor switch protein FliG</fullName>
    </recommendedName>
</protein>
<accession>A0ABT0N9B0</accession>
<evidence type="ECO:0000256" key="4">
    <source>
        <dbReference type="ARBA" id="ARBA00021870"/>
    </source>
</evidence>
<evidence type="ECO:0000256" key="10">
    <source>
        <dbReference type="ARBA" id="ARBA00025598"/>
    </source>
</evidence>
<reference evidence="14 15" key="1">
    <citation type="submission" date="2022-01" db="EMBL/GenBank/DDBJ databases">
        <title>Whole genome-based taxonomy of the Shewanellaceae.</title>
        <authorList>
            <person name="Martin-Rodriguez A.J."/>
        </authorList>
    </citation>
    <scope>NUCLEOTIDE SEQUENCE [LARGE SCALE GENOMIC DNA]</scope>
    <source>
        <strain evidence="14 15">DSM 21332</strain>
    </source>
</reference>
<keyword evidence="14" id="KW-0966">Cell projection</keyword>
<evidence type="ECO:0000313" key="15">
    <source>
        <dbReference type="Proteomes" id="UP001202831"/>
    </source>
</evidence>
<keyword evidence="7" id="KW-0283">Flagellar rotation</keyword>
<evidence type="ECO:0000256" key="6">
    <source>
        <dbReference type="ARBA" id="ARBA00022500"/>
    </source>
</evidence>
<comment type="subcellular location">
    <subcellularLocation>
        <location evidence="1">Bacterial flagellum basal body</location>
    </subcellularLocation>
    <subcellularLocation>
        <location evidence="2">Cell inner membrane</location>
        <topology evidence="2">Peripheral membrane protein</topology>
        <orientation evidence="2">Cytoplasmic side</orientation>
    </subcellularLocation>
</comment>
<gene>
    <name evidence="14" type="ORF">L2725_14950</name>
</gene>
<dbReference type="Gene3D" id="1.10.220.30">
    <property type="match status" value="3"/>
</dbReference>
<dbReference type="InterPro" id="IPR028263">
    <property type="entry name" value="FliG_N"/>
</dbReference>
<dbReference type="RefSeq" id="WP_115136691.1">
    <property type="nucleotide sequence ID" value="NZ_JAKIKT010000006.1"/>
</dbReference>
<evidence type="ECO:0000256" key="3">
    <source>
        <dbReference type="ARBA" id="ARBA00010299"/>
    </source>
</evidence>
<dbReference type="Proteomes" id="UP001202831">
    <property type="component" value="Unassembled WGS sequence"/>
</dbReference>
<sequence>MDNMEQAAMLLLSMGEEGAAKVMAHLDRHDVEHLSYKMARLSSTTQQEAEAVLNRFFGRYEEQAGIARASRTYLQKTLDLALGDRVAKSLIDSIYGDEIKTLVKRLEWVDAKLLARELLHEHVQLQAVMLGLLPPETAAQVLQHLPQINQDEILVRIAQLGELDRDVVDELRQLVERCMLMAMEKSHTQVSGVRQVADILNRFEGDREQLMQLIRMHDRKLASEVADNMFDFIILGRQKPEVLQEIIGAVDAETLALALKGIDTELKRTLLGALPKRMSSAIETQVEALGAVPLSQANEARRQIMEIAKDMMAEGKIELQLFEEQVVE</sequence>
<dbReference type="InterPro" id="IPR032779">
    <property type="entry name" value="FliG_M"/>
</dbReference>
<keyword evidence="9" id="KW-0975">Bacterial flagellum</keyword>
<evidence type="ECO:0000256" key="1">
    <source>
        <dbReference type="ARBA" id="ARBA00004117"/>
    </source>
</evidence>
<name>A0ABT0N9B0_9GAMM</name>
<dbReference type="Pfam" id="PF14842">
    <property type="entry name" value="FliG_N"/>
    <property type="match status" value="1"/>
</dbReference>
<comment type="caution">
    <text evidence="14">The sequence shown here is derived from an EMBL/GenBank/DDBJ whole genome shotgun (WGS) entry which is preliminary data.</text>
</comment>
<dbReference type="PANTHER" id="PTHR30534:SF0">
    <property type="entry name" value="FLAGELLAR MOTOR SWITCH PROTEIN FLIG"/>
    <property type="match status" value="1"/>
</dbReference>
<dbReference type="EMBL" id="JAKIKT010000006">
    <property type="protein sequence ID" value="MCL2915057.1"/>
    <property type="molecule type" value="Genomic_DNA"/>
</dbReference>
<keyword evidence="8" id="KW-0472">Membrane</keyword>
<evidence type="ECO:0000313" key="14">
    <source>
        <dbReference type="EMBL" id="MCL2915057.1"/>
    </source>
</evidence>
<evidence type="ECO:0000256" key="9">
    <source>
        <dbReference type="ARBA" id="ARBA00023143"/>
    </source>
</evidence>
<evidence type="ECO:0000256" key="2">
    <source>
        <dbReference type="ARBA" id="ARBA00004515"/>
    </source>
</evidence>
<feature type="domain" description="Flagellar motor switch protein FliG C-terminal" evidence="11">
    <location>
        <begin position="214"/>
        <end position="319"/>
    </location>
</feature>
<keyword evidence="14" id="KW-0282">Flagellum</keyword>